<keyword evidence="1" id="KW-0472">Membrane</keyword>
<dbReference type="RefSeq" id="WP_266131681.1">
    <property type="nucleotide sequence ID" value="NZ_JAPKMY010000014.1"/>
</dbReference>
<accession>A0A9X3DXJ8</accession>
<reference evidence="2" key="1">
    <citation type="submission" date="2022-11" db="EMBL/GenBank/DDBJ databases">
        <title>Biodiversity and phylogenetic relationships of bacteria.</title>
        <authorList>
            <person name="Machado R.A.R."/>
            <person name="Bhat A."/>
            <person name="Loulou A."/>
            <person name="Kallel S."/>
        </authorList>
    </citation>
    <scope>NUCLEOTIDE SEQUENCE</scope>
    <source>
        <strain evidence="2">A-IN1</strain>
    </source>
</reference>
<dbReference type="Proteomes" id="UP001146019">
    <property type="component" value="Unassembled WGS sequence"/>
</dbReference>
<proteinExistence type="predicted"/>
<name>A0A9X3DXJ8_9GAMM</name>
<keyword evidence="1" id="KW-1133">Transmembrane helix</keyword>
<dbReference type="AlphaFoldDB" id="A0A9X3DXJ8"/>
<sequence>MPLTQQSKNFKVVKNGGYAIWQEGPLFKLAPMAFIHPEIMNIDSQQMVKLTSSIGRPHKNGFTRGSNLMFYCELQVGNYCLEVLNGSSLNPIEDKISQAITDHLSIKKQSDSLYNIQIRESLTKKQRIFMLLCIFAGLFLLMKGLFTIISLSLGTPMEGSMG</sequence>
<feature type="transmembrane region" description="Helical" evidence="1">
    <location>
        <begin position="128"/>
        <end position="153"/>
    </location>
</feature>
<evidence type="ECO:0000256" key="1">
    <source>
        <dbReference type="SAM" id="Phobius"/>
    </source>
</evidence>
<protein>
    <submittedName>
        <fullName evidence="2">Uncharacterized protein</fullName>
    </submittedName>
</protein>
<keyword evidence="3" id="KW-1185">Reference proteome</keyword>
<comment type="caution">
    <text evidence="2">The sequence shown here is derived from an EMBL/GenBank/DDBJ whole genome shotgun (WGS) entry which is preliminary data.</text>
</comment>
<organism evidence="2 3">
    <name type="scientific">Acinetobacter nematophilus</name>
    <dbReference type="NCBI Taxonomy" id="2994642"/>
    <lineage>
        <taxon>Bacteria</taxon>
        <taxon>Pseudomonadati</taxon>
        <taxon>Pseudomonadota</taxon>
        <taxon>Gammaproteobacteria</taxon>
        <taxon>Moraxellales</taxon>
        <taxon>Moraxellaceae</taxon>
        <taxon>Acinetobacter</taxon>
    </lineage>
</organism>
<keyword evidence="1" id="KW-0812">Transmembrane</keyword>
<evidence type="ECO:0000313" key="3">
    <source>
        <dbReference type="Proteomes" id="UP001146019"/>
    </source>
</evidence>
<gene>
    <name evidence="2" type="ORF">OSH00_18710</name>
</gene>
<evidence type="ECO:0000313" key="2">
    <source>
        <dbReference type="EMBL" id="MCX5469752.1"/>
    </source>
</evidence>
<dbReference type="EMBL" id="JAPKMY010000014">
    <property type="protein sequence ID" value="MCX5469752.1"/>
    <property type="molecule type" value="Genomic_DNA"/>
</dbReference>